<dbReference type="Gene3D" id="3.30.420.10">
    <property type="entry name" value="Ribonuclease H-like superfamily/Ribonuclease H"/>
    <property type="match status" value="1"/>
</dbReference>
<dbReference type="Pfam" id="PF09159">
    <property type="entry name" value="Ydc2-catalyt"/>
    <property type="match status" value="1"/>
</dbReference>
<dbReference type="GO" id="GO:0004520">
    <property type="term" value="F:DNA endonuclease activity"/>
    <property type="evidence" value="ECO:0007669"/>
    <property type="project" value="TreeGrafter"/>
</dbReference>
<dbReference type="GO" id="GO:0005739">
    <property type="term" value="C:mitochondrion"/>
    <property type="evidence" value="ECO:0007669"/>
    <property type="project" value="TreeGrafter"/>
</dbReference>
<dbReference type="PROSITE" id="PS50800">
    <property type="entry name" value="SAP"/>
    <property type="match status" value="1"/>
</dbReference>
<dbReference type="AlphaFoldDB" id="A0A5M8PMF3"/>
<dbReference type="Proteomes" id="UP000324767">
    <property type="component" value="Unassembled WGS sequence"/>
</dbReference>
<feature type="region of interest" description="Disordered" evidence="1">
    <location>
        <begin position="319"/>
        <end position="352"/>
    </location>
</feature>
<dbReference type="InterPro" id="IPR003034">
    <property type="entry name" value="SAP_dom"/>
</dbReference>
<dbReference type="CDD" id="cd16963">
    <property type="entry name" value="CCE1"/>
    <property type="match status" value="1"/>
</dbReference>
<organism evidence="3 4">
    <name type="scientific">Lasallia pustulata</name>
    <dbReference type="NCBI Taxonomy" id="136370"/>
    <lineage>
        <taxon>Eukaryota</taxon>
        <taxon>Fungi</taxon>
        <taxon>Dikarya</taxon>
        <taxon>Ascomycota</taxon>
        <taxon>Pezizomycotina</taxon>
        <taxon>Lecanoromycetes</taxon>
        <taxon>OSLEUM clade</taxon>
        <taxon>Umbilicariomycetidae</taxon>
        <taxon>Umbilicariales</taxon>
        <taxon>Umbilicariaceae</taxon>
        <taxon>Lasallia</taxon>
    </lineage>
</organism>
<dbReference type="InterPro" id="IPR036397">
    <property type="entry name" value="RNaseH_sf"/>
</dbReference>
<proteinExistence type="predicted"/>
<evidence type="ECO:0000313" key="4">
    <source>
        <dbReference type="Proteomes" id="UP000324767"/>
    </source>
</evidence>
<feature type="domain" description="SAP" evidence="2">
    <location>
        <begin position="8"/>
        <end position="42"/>
    </location>
</feature>
<dbReference type="InterPro" id="IPR015242">
    <property type="entry name" value="Ydc2_cat"/>
</dbReference>
<dbReference type="InterPro" id="IPR039197">
    <property type="entry name" value="Mrs1/Cce1"/>
</dbReference>
<dbReference type="EMBL" id="VXIT01000009">
    <property type="protein sequence ID" value="KAA6410671.1"/>
    <property type="molecule type" value="Genomic_DNA"/>
</dbReference>
<gene>
    <name evidence="3" type="ORF">FRX48_06094</name>
</gene>
<dbReference type="OrthoDB" id="5552842at2759"/>
<dbReference type="PANTHER" id="PTHR28072">
    <property type="entry name" value="CRUCIFORM CUTTING ENDONUCLEASE 1, MITOCHONDRIAL-RELATED"/>
    <property type="match status" value="1"/>
</dbReference>
<feature type="compositionally biased region" description="Low complexity" evidence="1">
    <location>
        <begin position="329"/>
        <end position="340"/>
    </location>
</feature>
<comment type="caution">
    <text evidence="3">The sequence shown here is derived from an EMBL/GenBank/DDBJ whole genome shotgun (WGS) entry which is preliminary data.</text>
</comment>
<sequence length="352" mass="38290">MATKLSWLSTCKLSQLKTIANATGINSSGTKPILTSRLLQDLQIDRFSSPNLPQNGRPKTHRIISIDMGIRNLAYCLLAIPSNPPTQPAPSHPILEDWARLSISQKSPPSSPPSKPKETFDPATYSQHAYNLITTLLITAHPPTHILIERQRFRSMGGSAVQEWTLRVNMFEAMLYAVLQTFQSRGLWTGTVHAVAPGKVATFWLSDSDAEPAPPAPPSRSTTAKTKTAKIDIVAGWLKHHPPFVLAGRTADLGRAYLRKRRGGKKATAEEKDGLGAAVGAAEMGKLDDLADCLLQGMAWIRWEENRRRVLEGGLEALGTPREKGGIAEGAEGVGETVATSKRGTGRRRAKE</sequence>
<reference evidence="3 4" key="1">
    <citation type="submission" date="2019-09" db="EMBL/GenBank/DDBJ databases">
        <title>The hologenome of the rock-dwelling lichen Lasallia pustulata.</title>
        <authorList>
            <person name="Greshake Tzovaras B."/>
            <person name="Segers F."/>
            <person name="Bicker A."/>
            <person name="Dal Grande F."/>
            <person name="Otte J."/>
            <person name="Hankeln T."/>
            <person name="Schmitt I."/>
            <person name="Ebersberger I."/>
        </authorList>
    </citation>
    <scope>NUCLEOTIDE SEQUENCE [LARGE SCALE GENOMIC DNA]</scope>
    <source>
        <strain evidence="3">A1-1</strain>
    </source>
</reference>
<name>A0A5M8PMF3_9LECA</name>
<dbReference type="GO" id="GO:0000402">
    <property type="term" value="F:crossed form four-way junction DNA binding"/>
    <property type="evidence" value="ECO:0007669"/>
    <property type="project" value="TreeGrafter"/>
</dbReference>
<protein>
    <recommendedName>
        <fullName evidence="2">SAP domain-containing protein</fullName>
    </recommendedName>
</protein>
<evidence type="ECO:0000256" key="1">
    <source>
        <dbReference type="SAM" id="MobiDB-lite"/>
    </source>
</evidence>
<evidence type="ECO:0000313" key="3">
    <source>
        <dbReference type="EMBL" id="KAA6410671.1"/>
    </source>
</evidence>
<dbReference type="GO" id="GO:0070336">
    <property type="term" value="F:flap-structured DNA binding"/>
    <property type="evidence" value="ECO:0007669"/>
    <property type="project" value="TreeGrafter"/>
</dbReference>
<evidence type="ECO:0000259" key="2">
    <source>
        <dbReference type="PROSITE" id="PS50800"/>
    </source>
</evidence>
<accession>A0A5M8PMF3</accession>
<dbReference type="GO" id="GO:0000403">
    <property type="term" value="F:Y-form DNA binding"/>
    <property type="evidence" value="ECO:0007669"/>
    <property type="project" value="TreeGrafter"/>
</dbReference>
<dbReference type="InterPro" id="IPR012337">
    <property type="entry name" value="RNaseH-like_sf"/>
</dbReference>
<dbReference type="PANTHER" id="PTHR28072:SF1">
    <property type="entry name" value="CRUCIFORM CUTTING ENDONUCLEASE 1, MITOCHONDRIAL-RELATED"/>
    <property type="match status" value="1"/>
</dbReference>
<dbReference type="SUPFAM" id="SSF53098">
    <property type="entry name" value="Ribonuclease H-like"/>
    <property type="match status" value="1"/>
</dbReference>